<feature type="compositionally biased region" description="Basic and acidic residues" evidence="11">
    <location>
        <begin position="387"/>
        <end position="399"/>
    </location>
</feature>
<keyword evidence="7" id="KW-0255">Endonuclease</keyword>
<dbReference type="InterPro" id="IPR012337">
    <property type="entry name" value="RNaseH-like_sf"/>
</dbReference>
<evidence type="ECO:0000256" key="6">
    <source>
        <dbReference type="ARBA" id="ARBA00022722"/>
    </source>
</evidence>
<evidence type="ECO:0000256" key="9">
    <source>
        <dbReference type="ARBA" id="ARBA00022918"/>
    </source>
</evidence>
<dbReference type="GO" id="GO:0032259">
    <property type="term" value="P:methylation"/>
    <property type="evidence" value="ECO:0007669"/>
    <property type="project" value="UniProtKB-KW"/>
</dbReference>
<dbReference type="InterPro" id="IPR050951">
    <property type="entry name" value="Retrovirus_Pol_polyprotein"/>
</dbReference>
<feature type="region of interest" description="Disordered" evidence="11">
    <location>
        <begin position="303"/>
        <end position="341"/>
    </location>
</feature>
<dbReference type="InterPro" id="IPR001584">
    <property type="entry name" value="Integrase_cat-core"/>
</dbReference>
<dbReference type="SUPFAM" id="SSF53098">
    <property type="entry name" value="Ribonuclease H-like"/>
    <property type="match status" value="2"/>
</dbReference>
<accession>A0A2N9H7G1</accession>
<dbReference type="InterPro" id="IPR000477">
    <property type="entry name" value="RT_dom"/>
</dbReference>
<feature type="region of interest" description="Disordered" evidence="11">
    <location>
        <begin position="705"/>
        <end position="748"/>
    </location>
</feature>
<dbReference type="InterPro" id="IPR043502">
    <property type="entry name" value="DNA/RNA_pol_sf"/>
</dbReference>
<evidence type="ECO:0000256" key="3">
    <source>
        <dbReference type="ARBA" id="ARBA00022679"/>
    </source>
</evidence>
<reference evidence="15" key="1">
    <citation type="submission" date="2018-02" db="EMBL/GenBank/DDBJ databases">
        <authorList>
            <person name="Cohen D.B."/>
            <person name="Kent A.D."/>
        </authorList>
    </citation>
    <scope>NUCLEOTIDE SEQUENCE</scope>
</reference>
<keyword evidence="6" id="KW-0540">Nuclease</keyword>
<proteinExistence type="predicted"/>
<dbReference type="Pfam" id="PF03732">
    <property type="entry name" value="Retrotrans_gag"/>
    <property type="match status" value="1"/>
</dbReference>
<evidence type="ECO:0000256" key="7">
    <source>
        <dbReference type="ARBA" id="ARBA00022759"/>
    </source>
</evidence>
<keyword evidence="12" id="KW-0732">Signal</keyword>
<dbReference type="GO" id="GO:0006310">
    <property type="term" value="P:DNA recombination"/>
    <property type="evidence" value="ECO:0007669"/>
    <property type="project" value="UniProtKB-KW"/>
</dbReference>
<dbReference type="Gene3D" id="1.10.340.70">
    <property type="match status" value="2"/>
</dbReference>
<evidence type="ECO:0000256" key="11">
    <source>
        <dbReference type="SAM" id="MobiDB-lite"/>
    </source>
</evidence>
<protein>
    <recommendedName>
        <fullName evidence="1">RNA-directed DNA polymerase</fullName>
        <ecNumber evidence="1">2.7.7.49</ecNumber>
    </recommendedName>
</protein>
<evidence type="ECO:0000256" key="1">
    <source>
        <dbReference type="ARBA" id="ARBA00012493"/>
    </source>
</evidence>
<dbReference type="InterPro" id="IPR043128">
    <property type="entry name" value="Rev_trsase/Diguanyl_cyclase"/>
</dbReference>
<feature type="region of interest" description="Disordered" evidence="11">
    <location>
        <begin position="234"/>
        <end position="273"/>
    </location>
</feature>
<evidence type="ECO:0000259" key="14">
    <source>
        <dbReference type="PROSITE" id="PS50994"/>
    </source>
</evidence>
<dbReference type="InterPro" id="IPR041588">
    <property type="entry name" value="Integrase_H2C2"/>
</dbReference>
<keyword evidence="4" id="KW-0949">S-adenosyl-L-methionine</keyword>
<dbReference type="CDD" id="cd00303">
    <property type="entry name" value="retropepsin_like"/>
    <property type="match status" value="1"/>
</dbReference>
<dbReference type="InterPro" id="IPR041373">
    <property type="entry name" value="RT_RNaseH"/>
</dbReference>
<dbReference type="Pfam" id="PF17917">
    <property type="entry name" value="RT_RNaseH"/>
    <property type="match status" value="1"/>
</dbReference>
<gene>
    <name evidence="15" type="ORF">FSB_LOCUS35625</name>
</gene>
<feature type="region of interest" description="Disordered" evidence="11">
    <location>
        <begin position="1130"/>
        <end position="1158"/>
    </location>
</feature>
<feature type="domain" description="RNase H type-1" evidence="13">
    <location>
        <begin position="1815"/>
        <end position="1944"/>
    </location>
</feature>
<evidence type="ECO:0000256" key="5">
    <source>
        <dbReference type="ARBA" id="ARBA00022695"/>
    </source>
</evidence>
<name>A0A2N9H7G1_FAGSY</name>
<dbReference type="Pfam" id="PF00078">
    <property type="entry name" value="RVT_1"/>
    <property type="match status" value="1"/>
</dbReference>
<dbReference type="InterPro" id="IPR002156">
    <property type="entry name" value="RNaseH_domain"/>
</dbReference>
<dbReference type="SUPFAM" id="SSF53335">
    <property type="entry name" value="S-adenosyl-L-methionine-dependent methyltransferases"/>
    <property type="match status" value="1"/>
</dbReference>
<dbReference type="InterPro" id="IPR005162">
    <property type="entry name" value="Retrotrans_gag_dom"/>
</dbReference>
<evidence type="ECO:0000313" key="15">
    <source>
        <dbReference type="EMBL" id="SPD07743.1"/>
    </source>
</evidence>
<keyword evidence="5" id="KW-0548">Nucleotidyltransferase</keyword>
<dbReference type="Gene3D" id="3.30.70.270">
    <property type="match status" value="2"/>
</dbReference>
<dbReference type="InterPro" id="IPR001077">
    <property type="entry name" value="COMT_C"/>
</dbReference>
<dbReference type="InterPro" id="IPR036397">
    <property type="entry name" value="RNaseH_sf"/>
</dbReference>
<dbReference type="FunFam" id="3.30.420.10:FF:000032">
    <property type="entry name" value="Retrovirus-related Pol polyprotein from transposon 297-like Protein"/>
    <property type="match status" value="1"/>
</dbReference>
<dbReference type="InterPro" id="IPR029063">
    <property type="entry name" value="SAM-dependent_MTases_sf"/>
</dbReference>
<dbReference type="CDD" id="cd09279">
    <property type="entry name" value="RNase_HI_like"/>
    <property type="match status" value="1"/>
</dbReference>
<feature type="compositionally biased region" description="Basic and acidic residues" evidence="11">
    <location>
        <begin position="475"/>
        <end position="500"/>
    </location>
</feature>
<feature type="region of interest" description="Disordered" evidence="11">
    <location>
        <begin position="1245"/>
        <end position="1300"/>
    </location>
</feature>
<keyword evidence="3" id="KW-0808">Transferase</keyword>
<dbReference type="InterPro" id="IPR021109">
    <property type="entry name" value="Peptidase_aspartic_dom_sf"/>
</dbReference>
<feature type="signal peptide" evidence="12">
    <location>
        <begin position="1"/>
        <end position="24"/>
    </location>
</feature>
<feature type="chain" id="PRO_5014667046" description="RNA-directed DNA polymerase" evidence="12">
    <location>
        <begin position="25"/>
        <end position="2479"/>
    </location>
</feature>
<evidence type="ECO:0000256" key="10">
    <source>
        <dbReference type="ARBA" id="ARBA00023172"/>
    </source>
</evidence>
<dbReference type="SUPFAM" id="SSF56672">
    <property type="entry name" value="DNA/RNA polymerases"/>
    <property type="match status" value="1"/>
</dbReference>
<feature type="domain" description="Integrase catalytic" evidence="14">
    <location>
        <begin position="2217"/>
        <end position="2376"/>
    </location>
</feature>
<dbReference type="CDD" id="cd01647">
    <property type="entry name" value="RT_LTR"/>
    <property type="match status" value="1"/>
</dbReference>
<dbReference type="Pfam" id="PF00665">
    <property type="entry name" value="rve"/>
    <property type="match status" value="1"/>
</dbReference>
<dbReference type="GO" id="GO:0008171">
    <property type="term" value="F:O-methyltransferase activity"/>
    <property type="evidence" value="ECO:0007669"/>
    <property type="project" value="InterPro"/>
</dbReference>
<keyword evidence="10" id="KW-0233">DNA recombination</keyword>
<dbReference type="PANTHER" id="PTHR37984">
    <property type="entry name" value="PROTEIN CBG26694"/>
    <property type="match status" value="1"/>
</dbReference>
<feature type="compositionally biased region" description="Acidic residues" evidence="11">
    <location>
        <begin position="251"/>
        <end position="260"/>
    </location>
</feature>
<dbReference type="EC" id="2.7.7.49" evidence="1"/>
<feature type="region of interest" description="Disordered" evidence="11">
    <location>
        <begin position="475"/>
        <end position="506"/>
    </location>
</feature>
<keyword evidence="2" id="KW-0489">Methyltransferase</keyword>
<dbReference type="CDD" id="cd09274">
    <property type="entry name" value="RNase_HI_RT_Ty3"/>
    <property type="match status" value="1"/>
</dbReference>
<dbReference type="Pfam" id="PF00891">
    <property type="entry name" value="Methyltransf_2"/>
    <property type="match status" value="1"/>
</dbReference>
<dbReference type="EMBL" id="OIVN01002957">
    <property type="protein sequence ID" value="SPD07743.1"/>
    <property type="molecule type" value="Genomic_DNA"/>
</dbReference>
<feature type="compositionally biased region" description="Basic and acidic residues" evidence="11">
    <location>
        <begin position="708"/>
        <end position="717"/>
    </location>
</feature>
<dbReference type="PROSITE" id="PS50879">
    <property type="entry name" value="RNASE_H_1"/>
    <property type="match status" value="1"/>
</dbReference>
<dbReference type="Pfam" id="PF13456">
    <property type="entry name" value="RVT_3"/>
    <property type="match status" value="1"/>
</dbReference>
<organism evidence="15">
    <name type="scientific">Fagus sylvatica</name>
    <name type="common">Beechnut</name>
    <dbReference type="NCBI Taxonomy" id="28930"/>
    <lineage>
        <taxon>Eukaryota</taxon>
        <taxon>Viridiplantae</taxon>
        <taxon>Streptophyta</taxon>
        <taxon>Embryophyta</taxon>
        <taxon>Tracheophyta</taxon>
        <taxon>Spermatophyta</taxon>
        <taxon>Magnoliopsida</taxon>
        <taxon>eudicotyledons</taxon>
        <taxon>Gunneridae</taxon>
        <taxon>Pentapetalae</taxon>
        <taxon>rosids</taxon>
        <taxon>fabids</taxon>
        <taxon>Fagales</taxon>
        <taxon>Fagaceae</taxon>
        <taxon>Fagus</taxon>
    </lineage>
</organism>
<dbReference type="PROSITE" id="PS51683">
    <property type="entry name" value="SAM_OMT_II"/>
    <property type="match status" value="1"/>
</dbReference>
<dbReference type="InterPro" id="IPR016461">
    <property type="entry name" value="COMT-like"/>
</dbReference>
<dbReference type="PANTHER" id="PTHR37984:SF5">
    <property type="entry name" value="PROTEIN NYNRIN-LIKE"/>
    <property type="match status" value="1"/>
</dbReference>
<keyword evidence="9" id="KW-0695">RNA-directed DNA polymerase</keyword>
<feature type="compositionally biased region" description="Polar residues" evidence="11">
    <location>
        <begin position="718"/>
        <end position="731"/>
    </location>
</feature>
<feature type="compositionally biased region" description="Gly residues" evidence="11">
    <location>
        <begin position="404"/>
        <end position="436"/>
    </location>
</feature>
<dbReference type="PROSITE" id="PS50994">
    <property type="entry name" value="INTEGRASE"/>
    <property type="match status" value="1"/>
</dbReference>
<feature type="compositionally biased region" description="Polar residues" evidence="11">
    <location>
        <begin position="326"/>
        <end position="341"/>
    </location>
</feature>
<evidence type="ECO:0000256" key="2">
    <source>
        <dbReference type="ARBA" id="ARBA00022603"/>
    </source>
</evidence>
<dbReference type="Gene3D" id="2.40.70.10">
    <property type="entry name" value="Acid Proteases"/>
    <property type="match status" value="1"/>
</dbReference>
<dbReference type="GO" id="GO:0015074">
    <property type="term" value="P:DNA integration"/>
    <property type="evidence" value="ECO:0007669"/>
    <property type="project" value="InterPro"/>
</dbReference>
<dbReference type="Gene3D" id="3.30.420.10">
    <property type="entry name" value="Ribonuclease H-like superfamily/Ribonuclease H"/>
    <property type="match status" value="2"/>
</dbReference>
<dbReference type="Gene3D" id="3.10.10.10">
    <property type="entry name" value="HIV Type 1 Reverse Transcriptase, subunit A, domain 1"/>
    <property type="match status" value="1"/>
</dbReference>
<dbReference type="GO" id="GO:0003676">
    <property type="term" value="F:nucleic acid binding"/>
    <property type="evidence" value="ECO:0007669"/>
    <property type="project" value="InterPro"/>
</dbReference>
<feature type="compositionally biased region" description="Basic residues" evidence="11">
    <location>
        <begin position="307"/>
        <end position="325"/>
    </location>
</feature>
<dbReference type="Gene3D" id="3.40.50.150">
    <property type="entry name" value="Vaccinia Virus protein VP39"/>
    <property type="match status" value="2"/>
</dbReference>
<feature type="region of interest" description="Disordered" evidence="11">
    <location>
        <begin position="368"/>
        <end position="442"/>
    </location>
</feature>
<evidence type="ECO:0000259" key="13">
    <source>
        <dbReference type="PROSITE" id="PS50879"/>
    </source>
</evidence>
<sequence length="2479" mass="277309">MPPCVQPCGVPCVWLLLGPLGCSCSPPSVLHFFVPIYQHMKDAILEGGHQFEKAHGISIFQYMNMDPAFNKMFNKGMADLSTSIEHVGGDMFHNVPNGDAIMIKTTLHNWSDKNCLKFLRNCYEALPKNGKVIIVELLMPEAPESSMASQYISRFDNAMLLHLEGQERTKKEYEALCKGSGFSNIQLIYIYSLGSHEIRNITGIRWCALCHVRQIEVNAFNGRWSTADYPAVHNQTQPQEQSAAAPAVMGDEGDDEEDDARAEKTKKSPMAAQNQYQLKPAMMKHLLVIFFTHWSRWTALQTGPRQHQLKQRNHNQGCHGHHHSRAMTTTAQHSGGPCSSTSQNLGSTLSCNLPSFHHFEADPRYLGATAMPPKRSTRQNSVANSHAEVESQGHSHAMGETHAQGGGQTHTQGGGQTHGGENPFGGGQAHDGGQVLGGEIPVGGPQQMALMFEMIKGMQQNQAELAESLRQLREANGNKEDHQNKNDNRNHEERESHNKNDTPFVTMSDVADLLRQERERPPKEPRHFVRRPPYPIELLKEPYPEKYDTPVFALFDGRKGSAMEHISKFLDSMGPFAAHGDLCLREFSKSLVDRAYTWYTVLPAGSIRTWEDMVESFCSKYFHVEEKITLVNLHSTKQQIGEDLVKYIHRFRDVSLDCHVKYQEGELVEVCIDNMLPEFRAHLENLDITRFAPLLQKARKTAISVKPQVEKSRDKKSLPQTLTVSTTTAPSGTKRKSPSDKAYEEPPPLPFTAEEMMAIFDKWVQDQVIKLPKISKQPTAEEQKNPKYCRYHRYVNHPTVDCRTLRWEVNRKIQDGTLQLSEAQQKVHQIPFPNYNKDKGKAVVSVVIHGNVSDMEAEESAAASSSLVPAAVRTLQKSPKFKSLFNQLGFGPEARNAATEALITIAAESGATCFTAEAHASRAFLETTNAITFTDEDMEVQYPDHRRPLYLSAVVKDVQVRRALVDTGSCLNLIPLSTLQAANVPQQKIQGSPMEVTGFGGMTEHTMGHVQLVLKVGPIVALTRFHVVNAETPYHVLLGRPWLHKHKLVSSTYHQCVKGRLNGKPIRIAANSCPFDQTEAHFVEAALYDDFASTGEPSIVRPCGTPLPAWEDIKDNPEIDLRELLERKKKRKEREVEHGSPPQCQEGPTPEEGGLQPSCHLTQQTENSGKVVVDQLQSTARSSEKVTVDHAQSTVMNHQKAAVGQTESMAINFEKVAVDRMEPMAINFERPAVDQIESMAINSEGPVVDQKESTAMDPGGSTVDHAPSTVRNSGAEAVADQTESTTMSKEKSTTAEPNITSKEELEVINLSDDPDITKPISISKSLSAKERKCLIDLLHEYKDVFAWDYHEMPGIDPGLVAHSLNVEPGTRPVVQPMRTFHTEVEAQITQEVKKLLAAGFIKPIQHPRWLSNIVPVKKKNGQIRCCVDFRNLNKACPKDEFPLPNMDLLIDSAAGHAMFSFMDGFSGYNQIRMSTRDAEKTAFRTPIGNFYYTVMPFGLKNAGATYQRTMTAMFHDMMHKEIEDYVDDIVVKSKKREDHLRVLRKVFDRCRLYKLKMNPLKCAFGVSAGKFLGFLVHNRGIDVDPAKASAIATMKAPTSHKELKSFLGRLSYIRRFIPGLAAATAIFMPLMKKGVPFVWSTACQQAFEKIQLIMTKLPTVCAPVPGRPLRLYLASNNEAIGGLVAQEDEDGTEKPIYYVSRALRDAETRYSGAERACLALIYASQRLRHYFLAHKIQLITKSHPIRSLLHRPVLSGRLAQWLLQLSQYEITTETPTAIKSQAIADLLAQFPGEDSSSISHEVPGEIGEALLADLADSTWTLKFDGSSTSSSSGAGIVLTREDGETIAKSFKLDFSCSNNASEYEAYITGLVIAHEMGIKHLRVIGDSNLIICQTKGEFSLKEPSLALYRALAQKLEEKFHTFEISHAMRCENRYADALATLGSQVSFEGSKVDVTIDKRSMPITDLLKEKFKEQNLDAEDWRTPIRAKLVSPEGVADLKVLKDYVLIAGDLYRRLPGGVLARCVSLQEAAKKLTEVHERCCELRDGVSLYRRLQRLGYFWPSMSKEAASLQEQCSFCQHQHESDQVYATFVSSDWRTPFLEYLIENVLPQTSQAATRLKKLATRYFVEGGILFRKGFHGDPLRCLSLAESQTVMKEAHSGECGEHQGKKRLYQLLLTLGYYWPTMKKDTADFVKSCHTCQLQANLIHTHPTSLQNMATPWPFHTWGLDLIGPINPSSGGYIWILVATEYFSKWVEAIPLRKATGAAVANFIREHIITRFGIPHKIISDNGTPFVNKNVKEVLEHYRIKHRRSTPYYPQGNGQAEATNRMLLRILSKMVFDYGKGWNSHLADTLWAYRGSTKTATGFTPFSLVYGTDAISPTELLVPSPRILHGMDLEADADICAEARVADLEGLEEARELAQARSLRYHQKLADAYEKTLQTRIFAKGQMVLRAVDHVRRGLPSPSKFAPNWEGAILNP</sequence>
<dbReference type="GO" id="GO:0004523">
    <property type="term" value="F:RNA-DNA hybrid ribonuclease activity"/>
    <property type="evidence" value="ECO:0007669"/>
    <property type="project" value="InterPro"/>
</dbReference>
<evidence type="ECO:0000256" key="4">
    <source>
        <dbReference type="ARBA" id="ARBA00022691"/>
    </source>
</evidence>
<dbReference type="Pfam" id="PF17921">
    <property type="entry name" value="Integrase_H2C2"/>
    <property type="match status" value="1"/>
</dbReference>
<evidence type="ECO:0000256" key="12">
    <source>
        <dbReference type="SAM" id="SignalP"/>
    </source>
</evidence>
<keyword evidence="8" id="KW-0378">Hydrolase</keyword>
<evidence type="ECO:0000256" key="8">
    <source>
        <dbReference type="ARBA" id="ARBA00022801"/>
    </source>
</evidence>
<dbReference type="SUPFAM" id="SSF50630">
    <property type="entry name" value="Acid proteases"/>
    <property type="match status" value="1"/>
</dbReference>
<dbReference type="GO" id="GO:0003964">
    <property type="term" value="F:RNA-directed DNA polymerase activity"/>
    <property type="evidence" value="ECO:0007669"/>
    <property type="project" value="UniProtKB-KW"/>
</dbReference>